<protein>
    <submittedName>
        <fullName evidence="3">Uncharacterized protein</fullName>
    </submittedName>
</protein>
<evidence type="ECO:0000313" key="4">
    <source>
        <dbReference type="Proteomes" id="UP001595699"/>
    </source>
</evidence>
<proteinExistence type="predicted"/>
<dbReference type="RefSeq" id="WP_205121330.1">
    <property type="nucleotide sequence ID" value="NZ_JAFBCM010000001.1"/>
</dbReference>
<evidence type="ECO:0000256" key="2">
    <source>
        <dbReference type="SAM" id="SignalP"/>
    </source>
</evidence>
<accession>A0ABV7YM66</accession>
<feature type="region of interest" description="Disordered" evidence="1">
    <location>
        <begin position="25"/>
        <end position="44"/>
    </location>
</feature>
<dbReference type="PROSITE" id="PS51257">
    <property type="entry name" value="PROKAR_LIPOPROTEIN"/>
    <property type="match status" value="1"/>
</dbReference>
<dbReference type="EMBL" id="JBHRZH010000037">
    <property type="protein sequence ID" value="MFC3765284.1"/>
    <property type="molecule type" value="Genomic_DNA"/>
</dbReference>
<organism evidence="3 4">
    <name type="scientific">Tenggerimyces flavus</name>
    <dbReference type="NCBI Taxonomy" id="1708749"/>
    <lineage>
        <taxon>Bacteria</taxon>
        <taxon>Bacillati</taxon>
        <taxon>Actinomycetota</taxon>
        <taxon>Actinomycetes</taxon>
        <taxon>Propionibacteriales</taxon>
        <taxon>Nocardioidaceae</taxon>
        <taxon>Tenggerimyces</taxon>
    </lineage>
</organism>
<dbReference type="Proteomes" id="UP001595699">
    <property type="component" value="Unassembled WGS sequence"/>
</dbReference>
<evidence type="ECO:0000313" key="3">
    <source>
        <dbReference type="EMBL" id="MFC3765284.1"/>
    </source>
</evidence>
<feature type="signal peptide" evidence="2">
    <location>
        <begin position="1"/>
        <end position="21"/>
    </location>
</feature>
<sequence>MRKLLATAVTAVTALAVTACAADTGAERTDVSSPPPSCGGSGTAFSTAKASAGAADLVAPGTALPTGDLLLDVGSTGELLVERGRDDTPGTDGAPATLRPGTLTVLDPATGREQVVRDKKAVQPSTQTVFGDLDQEHVVWLEERGTKLDESDWSIRAADRRTGKVGLLAQARPVNDKGLKPTVPGYTVPRLHDDTVYWAEARAGAAGKPPTVGIYARPVDLSAPAKLVVPNAILPAVSGSWLYYAAFDAENSTKPGYTISRLSLRTGETESVRRSETGPAASYLTADGDVAAWALADGTVEVSKAPASPPVRITAAEGEQLSWLSADQGLIGFGDGSGQAGGAYVFDLRRGCLHDLVHEGAGSDVVLGGSTVAWTVETEDEQRWQIGTRRPGTSG</sequence>
<evidence type="ECO:0000256" key="1">
    <source>
        <dbReference type="SAM" id="MobiDB-lite"/>
    </source>
</evidence>
<comment type="caution">
    <text evidence="3">The sequence shown here is derived from an EMBL/GenBank/DDBJ whole genome shotgun (WGS) entry which is preliminary data.</text>
</comment>
<feature type="chain" id="PRO_5045101832" evidence="2">
    <location>
        <begin position="22"/>
        <end position="395"/>
    </location>
</feature>
<gene>
    <name evidence="3" type="ORF">ACFOUW_30920</name>
</gene>
<keyword evidence="4" id="KW-1185">Reference proteome</keyword>
<keyword evidence="2" id="KW-0732">Signal</keyword>
<reference evidence="4" key="1">
    <citation type="journal article" date="2019" name="Int. J. Syst. Evol. Microbiol.">
        <title>The Global Catalogue of Microorganisms (GCM) 10K type strain sequencing project: providing services to taxonomists for standard genome sequencing and annotation.</title>
        <authorList>
            <consortium name="The Broad Institute Genomics Platform"/>
            <consortium name="The Broad Institute Genome Sequencing Center for Infectious Disease"/>
            <person name="Wu L."/>
            <person name="Ma J."/>
        </authorList>
    </citation>
    <scope>NUCLEOTIDE SEQUENCE [LARGE SCALE GENOMIC DNA]</scope>
    <source>
        <strain evidence="4">CGMCC 4.7241</strain>
    </source>
</reference>
<dbReference type="SUPFAM" id="SSF69304">
    <property type="entry name" value="Tricorn protease N-terminal domain"/>
    <property type="match status" value="1"/>
</dbReference>
<name>A0ABV7YM66_9ACTN</name>